<accession>A0A8J4XXE0</accession>
<sequence length="173" mass="19005">MPPQVYVPSLYSCSRSDPEESDPEESDPEESDPEESRGGLGVLDETLMRPEVRVGIAMTIKEVPPIFSYGTCMPSSCTAEDLKASVDSFLNPVGKKAKFVDCHVEDEPNNLNAGDIVFVHFNKPSFIPSFLAIIIAFSFSVILSVLGVIMFCATTVDLSINYSEKHELRKGDH</sequence>
<proteinExistence type="predicted"/>
<feature type="region of interest" description="Disordered" evidence="1">
    <location>
        <begin position="1"/>
        <end position="42"/>
    </location>
</feature>
<evidence type="ECO:0000256" key="1">
    <source>
        <dbReference type="SAM" id="MobiDB-lite"/>
    </source>
</evidence>
<keyword evidence="4" id="KW-1185">Reference proteome</keyword>
<protein>
    <recommendedName>
        <fullName evidence="5">Nose resistant-to-fluoxetine protein N-terminal domain-containing protein</fullName>
    </recommendedName>
</protein>
<evidence type="ECO:0000313" key="4">
    <source>
        <dbReference type="Proteomes" id="UP000770661"/>
    </source>
</evidence>
<evidence type="ECO:0000256" key="2">
    <source>
        <dbReference type="SAM" id="Phobius"/>
    </source>
</evidence>
<keyword evidence="2" id="KW-0812">Transmembrane</keyword>
<organism evidence="3 4">
    <name type="scientific">Chionoecetes opilio</name>
    <name type="common">Atlantic snow crab</name>
    <name type="synonym">Cancer opilio</name>
    <dbReference type="NCBI Taxonomy" id="41210"/>
    <lineage>
        <taxon>Eukaryota</taxon>
        <taxon>Metazoa</taxon>
        <taxon>Ecdysozoa</taxon>
        <taxon>Arthropoda</taxon>
        <taxon>Crustacea</taxon>
        <taxon>Multicrustacea</taxon>
        <taxon>Malacostraca</taxon>
        <taxon>Eumalacostraca</taxon>
        <taxon>Eucarida</taxon>
        <taxon>Decapoda</taxon>
        <taxon>Pleocyemata</taxon>
        <taxon>Brachyura</taxon>
        <taxon>Eubrachyura</taxon>
        <taxon>Majoidea</taxon>
        <taxon>Majidae</taxon>
        <taxon>Chionoecetes</taxon>
    </lineage>
</organism>
<feature type="transmembrane region" description="Helical" evidence="2">
    <location>
        <begin position="130"/>
        <end position="160"/>
    </location>
</feature>
<dbReference type="OrthoDB" id="6381619at2759"/>
<evidence type="ECO:0008006" key="5">
    <source>
        <dbReference type="Google" id="ProtNLM"/>
    </source>
</evidence>
<keyword evidence="2" id="KW-1133">Transmembrane helix</keyword>
<evidence type="ECO:0000313" key="3">
    <source>
        <dbReference type="EMBL" id="KAG0716798.1"/>
    </source>
</evidence>
<name>A0A8J4XXE0_CHIOP</name>
<comment type="caution">
    <text evidence="3">The sequence shown here is derived from an EMBL/GenBank/DDBJ whole genome shotgun (WGS) entry which is preliminary data.</text>
</comment>
<feature type="compositionally biased region" description="Acidic residues" evidence="1">
    <location>
        <begin position="19"/>
        <end position="33"/>
    </location>
</feature>
<gene>
    <name evidence="3" type="ORF">GWK47_008835</name>
</gene>
<dbReference type="AlphaFoldDB" id="A0A8J4XXE0"/>
<dbReference type="EMBL" id="JACEEZ010018548">
    <property type="protein sequence ID" value="KAG0716798.1"/>
    <property type="molecule type" value="Genomic_DNA"/>
</dbReference>
<dbReference type="Proteomes" id="UP000770661">
    <property type="component" value="Unassembled WGS sequence"/>
</dbReference>
<reference evidence="3" key="1">
    <citation type="submission" date="2020-07" db="EMBL/GenBank/DDBJ databases">
        <title>The High-quality genome of the commercially important snow crab, Chionoecetes opilio.</title>
        <authorList>
            <person name="Jeong J.-H."/>
            <person name="Ryu S."/>
        </authorList>
    </citation>
    <scope>NUCLEOTIDE SEQUENCE</scope>
    <source>
        <strain evidence="3">MADBK_172401_WGS</strain>
        <tissue evidence="3">Digestive gland</tissue>
    </source>
</reference>
<keyword evidence="2" id="KW-0472">Membrane</keyword>